<dbReference type="GO" id="GO:0015035">
    <property type="term" value="F:protein-disulfide reductase activity"/>
    <property type="evidence" value="ECO:0007669"/>
    <property type="project" value="InterPro"/>
</dbReference>
<dbReference type="EMBL" id="CP001848">
    <property type="protein sequence ID" value="ADB16705.1"/>
    <property type="molecule type" value="Genomic_DNA"/>
</dbReference>
<dbReference type="InterPro" id="IPR044691">
    <property type="entry name" value="DCC1_Trx"/>
</dbReference>
<dbReference type="PANTHER" id="PTHR34290">
    <property type="entry name" value="SI:CH73-390P7.2"/>
    <property type="match status" value="1"/>
</dbReference>
<dbReference type="eggNOG" id="COG3011">
    <property type="taxonomic scope" value="Bacteria"/>
</dbReference>
<dbReference type="STRING" id="530564.Psta_2031"/>
<reference evidence="2 3" key="1">
    <citation type="journal article" date="2009" name="Stand. Genomic Sci.">
        <title>Complete genome sequence of Pirellula staleyi type strain (ATCC 27377).</title>
        <authorList>
            <person name="Clum A."/>
            <person name="Tindall B.J."/>
            <person name="Sikorski J."/>
            <person name="Ivanova N."/>
            <person name="Mavrommatis K."/>
            <person name="Lucas S."/>
            <person name="Glavina del Rio T."/>
            <person name="Nolan M."/>
            <person name="Chen F."/>
            <person name="Tice H."/>
            <person name="Pitluck S."/>
            <person name="Cheng J.F."/>
            <person name="Chertkov O."/>
            <person name="Brettin T."/>
            <person name="Han C."/>
            <person name="Detter J.C."/>
            <person name="Kuske C."/>
            <person name="Bruce D."/>
            <person name="Goodwin L."/>
            <person name="Ovchinikova G."/>
            <person name="Pati A."/>
            <person name="Mikhailova N."/>
            <person name="Chen A."/>
            <person name="Palaniappan K."/>
            <person name="Land M."/>
            <person name="Hauser L."/>
            <person name="Chang Y.J."/>
            <person name="Jeffries C.D."/>
            <person name="Chain P."/>
            <person name="Rohde M."/>
            <person name="Goker M."/>
            <person name="Bristow J."/>
            <person name="Eisen J.A."/>
            <person name="Markowitz V."/>
            <person name="Hugenholtz P."/>
            <person name="Kyrpides N.C."/>
            <person name="Klenk H.P."/>
            <person name="Lapidus A."/>
        </authorList>
    </citation>
    <scope>NUCLEOTIDE SEQUENCE [LARGE SCALE GENOMIC DNA]</scope>
    <source>
        <strain evidence="3">ATCC 27377 / DSM 6068 / ICPB 4128</strain>
    </source>
</reference>
<gene>
    <name evidence="2" type="ordered locus">Psta_2031</name>
</gene>
<protein>
    <submittedName>
        <fullName evidence="2">Putative thiol-disulphide oxidoreductase DCC</fullName>
    </submittedName>
</protein>
<keyword evidence="3" id="KW-1185">Reference proteome</keyword>
<dbReference type="HOGENOM" id="CLU_086500_5_1_0"/>
<evidence type="ECO:0000256" key="1">
    <source>
        <dbReference type="SAM" id="Phobius"/>
    </source>
</evidence>
<proteinExistence type="predicted"/>
<dbReference type="InterPro" id="IPR007263">
    <property type="entry name" value="DCC1-like"/>
</dbReference>
<dbReference type="Pfam" id="PF04134">
    <property type="entry name" value="DCC1-like"/>
    <property type="match status" value="1"/>
</dbReference>
<keyword evidence="1" id="KW-0472">Membrane</keyword>
<dbReference type="Proteomes" id="UP000001887">
    <property type="component" value="Chromosome"/>
</dbReference>
<dbReference type="PANTHER" id="PTHR34290:SF2">
    <property type="entry name" value="OS04G0668800 PROTEIN"/>
    <property type="match status" value="1"/>
</dbReference>
<keyword evidence="1" id="KW-1133">Transmembrane helix</keyword>
<feature type="transmembrane region" description="Helical" evidence="1">
    <location>
        <begin position="106"/>
        <end position="125"/>
    </location>
</feature>
<evidence type="ECO:0000313" key="2">
    <source>
        <dbReference type="EMBL" id="ADB16705.1"/>
    </source>
</evidence>
<dbReference type="AlphaFoldDB" id="D2R0V7"/>
<keyword evidence="1" id="KW-0812">Transmembrane</keyword>
<organism evidence="2 3">
    <name type="scientific">Pirellula staleyi (strain ATCC 27377 / DSM 6068 / ICPB 4128)</name>
    <name type="common">Pirella staleyi</name>
    <dbReference type="NCBI Taxonomy" id="530564"/>
    <lineage>
        <taxon>Bacteria</taxon>
        <taxon>Pseudomonadati</taxon>
        <taxon>Planctomycetota</taxon>
        <taxon>Planctomycetia</taxon>
        <taxon>Pirellulales</taxon>
        <taxon>Pirellulaceae</taxon>
        <taxon>Pirellula</taxon>
    </lineage>
</organism>
<dbReference type="KEGG" id="psl:Psta_2031"/>
<sequence>MTATKTAAATAKKSVQLPTPQELPNADVVIYDGHCNFCKSQVQKLARWDGKGKRLAFLSLHDPEVAKRYPDLTYQQMMDEMYVVDQKGNRYGGAAAFRYLTTRLPLLYILAPILHIPFTLPLWKWGYWQVAKRRYWLAGKSTDDCDDGACAVHFKK</sequence>
<accession>D2R0V7</accession>
<name>D2R0V7_PIRSD</name>
<evidence type="ECO:0000313" key="3">
    <source>
        <dbReference type="Proteomes" id="UP000001887"/>
    </source>
</evidence>